<proteinExistence type="inferred from homology"/>
<accession>A0A5J6MCS6</accession>
<dbReference type="GO" id="GO:0030145">
    <property type="term" value="F:manganese ion binding"/>
    <property type="evidence" value="ECO:0007669"/>
    <property type="project" value="InterPro"/>
</dbReference>
<organism evidence="8 9">
    <name type="scientific">Hypericibacter terrae</name>
    <dbReference type="NCBI Taxonomy" id="2602015"/>
    <lineage>
        <taxon>Bacteria</taxon>
        <taxon>Pseudomonadati</taxon>
        <taxon>Pseudomonadota</taxon>
        <taxon>Alphaproteobacteria</taxon>
        <taxon>Rhodospirillales</taxon>
        <taxon>Dongiaceae</taxon>
        <taxon>Hypericibacter</taxon>
    </lineage>
</organism>
<dbReference type="Gene3D" id="3.40.630.10">
    <property type="entry name" value="Zn peptidases"/>
    <property type="match status" value="1"/>
</dbReference>
<name>A0A5J6MCS6_9PROT</name>
<keyword evidence="9" id="KW-1185">Reference proteome</keyword>
<dbReference type="PROSITE" id="PS00631">
    <property type="entry name" value="CYTOSOL_AP"/>
    <property type="match status" value="1"/>
</dbReference>
<evidence type="ECO:0000256" key="3">
    <source>
        <dbReference type="ARBA" id="ARBA00022670"/>
    </source>
</evidence>
<dbReference type="AlphaFoldDB" id="A0A5J6MCS6"/>
<comment type="similarity">
    <text evidence="1">Belongs to the peptidase M17 family.</text>
</comment>
<keyword evidence="2 8" id="KW-0031">Aminopeptidase</keyword>
<feature type="compositionally biased region" description="Low complexity" evidence="6">
    <location>
        <begin position="468"/>
        <end position="478"/>
    </location>
</feature>
<dbReference type="RefSeq" id="WP_151175627.1">
    <property type="nucleotide sequence ID" value="NZ_CP042906.1"/>
</dbReference>
<dbReference type="CDD" id="cd00433">
    <property type="entry name" value="Peptidase_M17"/>
    <property type="match status" value="1"/>
</dbReference>
<gene>
    <name evidence="8" type="ORF">FRZ44_04240</name>
</gene>
<feature type="compositionally biased region" description="Basic residues" evidence="6">
    <location>
        <begin position="479"/>
        <end position="493"/>
    </location>
</feature>
<dbReference type="PANTHER" id="PTHR11963">
    <property type="entry name" value="LEUCINE AMINOPEPTIDASE-RELATED"/>
    <property type="match status" value="1"/>
</dbReference>
<dbReference type="InterPro" id="IPR048816">
    <property type="entry name" value="Peptidase_M17_N_1"/>
</dbReference>
<dbReference type="GO" id="GO:0006508">
    <property type="term" value="P:proteolysis"/>
    <property type="evidence" value="ECO:0007669"/>
    <property type="project" value="UniProtKB-KW"/>
</dbReference>
<evidence type="ECO:0000256" key="5">
    <source>
        <dbReference type="ARBA" id="ARBA00023211"/>
    </source>
</evidence>
<dbReference type="KEGG" id="htq:FRZ44_04240"/>
<evidence type="ECO:0000256" key="6">
    <source>
        <dbReference type="SAM" id="MobiDB-lite"/>
    </source>
</evidence>
<dbReference type="Gene3D" id="3.40.220.10">
    <property type="entry name" value="Leucine Aminopeptidase, subunit E, domain 1"/>
    <property type="match status" value="1"/>
</dbReference>
<dbReference type="SUPFAM" id="SSF53187">
    <property type="entry name" value="Zn-dependent exopeptidases"/>
    <property type="match status" value="1"/>
</dbReference>
<keyword evidence="4" id="KW-0378">Hydrolase</keyword>
<dbReference type="OrthoDB" id="9809354at2"/>
<feature type="domain" description="Cytosol aminopeptidase" evidence="7">
    <location>
        <begin position="307"/>
        <end position="314"/>
    </location>
</feature>
<evidence type="ECO:0000259" key="7">
    <source>
        <dbReference type="PROSITE" id="PS00631"/>
    </source>
</evidence>
<dbReference type="InterPro" id="IPR000819">
    <property type="entry name" value="Peptidase_M17_C"/>
</dbReference>
<dbReference type="GO" id="GO:0070006">
    <property type="term" value="F:metalloaminopeptidase activity"/>
    <property type="evidence" value="ECO:0007669"/>
    <property type="project" value="InterPro"/>
</dbReference>
<evidence type="ECO:0000313" key="9">
    <source>
        <dbReference type="Proteomes" id="UP000326202"/>
    </source>
</evidence>
<dbReference type="Pfam" id="PF00883">
    <property type="entry name" value="Peptidase_M17"/>
    <property type="match status" value="1"/>
</dbReference>
<dbReference type="InterPro" id="IPR043472">
    <property type="entry name" value="Macro_dom-like"/>
</dbReference>
<dbReference type="PRINTS" id="PR00481">
    <property type="entry name" value="LAMNOPPTDASE"/>
</dbReference>
<evidence type="ECO:0000256" key="4">
    <source>
        <dbReference type="ARBA" id="ARBA00022801"/>
    </source>
</evidence>
<dbReference type="EMBL" id="CP042906">
    <property type="protein sequence ID" value="QEX15144.1"/>
    <property type="molecule type" value="Genomic_DNA"/>
</dbReference>
<reference evidence="8 9" key="1">
    <citation type="submission" date="2019-08" db="EMBL/GenBank/DDBJ databases">
        <title>Hyperibacter terrae gen. nov., sp. nov. and Hyperibacter viscosus sp. nov., two new members in the family Rhodospirillaceae isolated from the rhizosphere of Hypericum perforatum.</title>
        <authorList>
            <person name="Noviana Z."/>
        </authorList>
    </citation>
    <scope>NUCLEOTIDE SEQUENCE [LARGE SCALE GENOMIC DNA]</scope>
    <source>
        <strain evidence="8 9">R5913</strain>
    </source>
</reference>
<protein>
    <submittedName>
        <fullName evidence="8">Leucyl aminopeptidase</fullName>
    </submittedName>
</protein>
<sequence length="493" mass="53002">MAEISALTDRAAGKTAIIHPVARSQYRNWLKGQNASLRNWIAATDFKAEPARHLLLPARDGGIGSVLLILEDGLDLWSWGALPQSIPEGRYRIDAPLTPLQASAAAFAWALGAYSFDRYRKPKREPARLVWPKNANRAKVETMAAAVHWVRDMINTPADDMGPAELAAEAERLAKANDASFKVIVGDALLKADYPSVHAVGRASSRPPRLIDIKWGTKGPKIALVGKGVCFDSGGLDLKPAAGMLQMKKDMGGAAHVLGLARMIMETKLPVRLRVLVPAVENAVSGNAFHPLDILKTRKGISVEVGNTDAEGRLILSDALTEADRDDPALIVDFATLTGAARVALGPELPALFSNHDATAESLLKLAIENQEPFWRLPLHKPYRRMLDSKIADINNVGDGGFAGAITAALFLNEFVRPTTPWVHFDIMAANARGRPGRPEGADAMGLRAVYAHIANLATANGGDAAEEPVAPAPVKKAAAAKRRAPARRRARR</sequence>
<keyword evidence="5" id="KW-0464">Manganese</keyword>
<dbReference type="Pfam" id="PF21337">
    <property type="entry name" value="Peptidase_M17_N_1"/>
    <property type="match status" value="1"/>
</dbReference>
<evidence type="ECO:0000256" key="1">
    <source>
        <dbReference type="ARBA" id="ARBA00009528"/>
    </source>
</evidence>
<dbReference type="GO" id="GO:0005737">
    <property type="term" value="C:cytoplasm"/>
    <property type="evidence" value="ECO:0007669"/>
    <property type="project" value="InterPro"/>
</dbReference>
<evidence type="ECO:0000313" key="8">
    <source>
        <dbReference type="EMBL" id="QEX15144.1"/>
    </source>
</evidence>
<dbReference type="InterPro" id="IPR011356">
    <property type="entry name" value="Leucine_aapep/pepB"/>
</dbReference>
<dbReference type="PANTHER" id="PTHR11963:SF20">
    <property type="entry name" value="PEPTIDASE B"/>
    <property type="match status" value="1"/>
</dbReference>
<feature type="region of interest" description="Disordered" evidence="6">
    <location>
        <begin position="463"/>
        <end position="493"/>
    </location>
</feature>
<dbReference type="Proteomes" id="UP000326202">
    <property type="component" value="Chromosome"/>
</dbReference>
<evidence type="ECO:0000256" key="2">
    <source>
        <dbReference type="ARBA" id="ARBA00022438"/>
    </source>
</evidence>
<keyword evidence="3" id="KW-0645">Protease</keyword>